<dbReference type="GO" id="GO:0005576">
    <property type="term" value="C:extracellular region"/>
    <property type="evidence" value="ECO:0007669"/>
    <property type="project" value="UniProtKB-SubCell"/>
</dbReference>
<dbReference type="PROSITE" id="PS00279">
    <property type="entry name" value="MACPF_1"/>
    <property type="match status" value="1"/>
</dbReference>
<dbReference type="Gene3D" id="2.60.40.150">
    <property type="entry name" value="C2 domain"/>
    <property type="match status" value="1"/>
</dbReference>
<keyword evidence="12" id="KW-1185">Reference proteome</keyword>
<comment type="subcellular location">
    <subcellularLocation>
        <location evidence="1">Membrane</location>
    </subcellularLocation>
    <subcellularLocation>
        <location evidence="2">Secreted</location>
    </subcellularLocation>
</comment>
<evidence type="ECO:0000259" key="9">
    <source>
        <dbReference type="PROSITE" id="PS50004"/>
    </source>
</evidence>
<reference evidence="11" key="3">
    <citation type="submission" date="2025-09" db="UniProtKB">
        <authorList>
            <consortium name="Ensembl"/>
        </authorList>
    </citation>
    <scope>IDENTIFICATION</scope>
</reference>
<proteinExistence type="inferred from homology"/>
<keyword evidence="5" id="KW-0204">Cytolysis</keyword>
<accession>A0A669ED27</accession>
<dbReference type="GO" id="GO:0001913">
    <property type="term" value="P:T cell mediated cytotoxicity"/>
    <property type="evidence" value="ECO:0007669"/>
    <property type="project" value="TreeGrafter"/>
</dbReference>
<dbReference type="SMART" id="SM00239">
    <property type="entry name" value="C2"/>
    <property type="match status" value="1"/>
</dbReference>
<evidence type="ECO:0000259" key="10">
    <source>
        <dbReference type="PROSITE" id="PS51412"/>
    </source>
</evidence>
<reference evidence="12" key="1">
    <citation type="submission" date="2012-01" db="EMBL/GenBank/DDBJ databases">
        <title>The Genome Sequence of Oreochromis niloticus (Nile Tilapia).</title>
        <authorList>
            <consortium name="Broad Institute Genome Assembly Team"/>
            <consortium name="Broad Institute Sequencing Platform"/>
            <person name="Di Palma F."/>
            <person name="Johnson J."/>
            <person name="Lander E.S."/>
            <person name="Lindblad-Toh K."/>
        </authorList>
    </citation>
    <scope>NUCLEOTIDE SEQUENCE [LARGE SCALE GENOMIC DNA]</scope>
</reference>
<dbReference type="PANTHER" id="PTHR46096">
    <property type="entry name" value="PERFORIN-1"/>
    <property type="match status" value="1"/>
</dbReference>
<evidence type="ECO:0000256" key="3">
    <source>
        <dbReference type="ARBA" id="ARBA00009214"/>
    </source>
</evidence>
<dbReference type="InterPro" id="IPR000008">
    <property type="entry name" value="C2_dom"/>
</dbReference>
<dbReference type="SUPFAM" id="SSF49562">
    <property type="entry name" value="C2 domain (Calcium/lipid-binding domain, CaLB)"/>
    <property type="match status" value="1"/>
</dbReference>
<evidence type="ECO:0000256" key="4">
    <source>
        <dbReference type="ARBA" id="ARBA00022525"/>
    </source>
</evidence>
<dbReference type="GO" id="GO:0016020">
    <property type="term" value="C:membrane"/>
    <property type="evidence" value="ECO:0007669"/>
    <property type="project" value="UniProtKB-SubCell"/>
</dbReference>
<gene>
    <name evidence="11" type="primary">LOC112841767</name>
</gene>
<dbReference type="Proteomes" id="UP000005207">
    <property type="component" value="Linkage group LG6"/>
</dbReference>
<evidence type="ECO:0000256" key="8">
    <source>
        <dbReference type="SAM" id="SignalP"/>
    </source>
</evidence>
<reference evidence="11" key="2">
    <citation type="submission" date="2025-08" db="UniProtKB">
        <authorList>
            <consortium name="Ensembl"/>
        </authorList>
    </citation>
    <scope>IDENTIFICATION</scope>
</reference>
<protein>
    <submittedName>
        <fullName evidence="11">Perforin-1-like</fullName>
    </submittedName>
</protein>
<feature type="chain" id="PRO_5025376959" evidence="8">
    <location>
        <begin position="27"/>
        <end position="526"/>
    </location>
</feature>
<dbReference type="InterPro" id="IPR020864">
    <property type="entry name" value="MACPF"/>
</dbReference>
<feature type="domain" description="MACPF" evidence="10">
    <location>
        <begin position="31"/>
        <end position="378"/>
    </location>
</feature>
<evidence type="ECO:0000256" key="7">
    <source>
        <dbReference type="ARBA" id="ARBA00023157"/>
    </source>
</evidence>
<dbReference type="GeneTree" id="ENSGT00940000164067"/>
<keyword evidence="6" id="KW-0472">Membrane</keyword>
<comment type="similarity">
    <text evidence="3">Belongs to the complement C6/C7/C8/C9 family.</text>
</comment>
<dbReference type="GO" id="GO:0022829">
    <property type="term" value="F:wide pore channel activity"/>
    <property type="evidence" value="ECO:0007669"/>
    <property type="project" value="TreeGrafter"/>
</dbReference>
<dbReference type="PROSITE" id="PS51412">
    <property type="entry name" value="MACPF_2"/>
    <property type="match status" value="1"/>
</dbReference>
<dbReference type="OrthoDB" id="1366754at2759"/>
<evidence type="ECO:0000256" key="5">
    <source>
        <dbReference type="ARBA" id="ARBA00022852"/>
    </source>
</evidence>
<evidence type="ECO:0000256" key="1">
    <source>
        <dbReference type="ARBA" id="ARBA00004370"/>
    </source>
</evidence>
<dbReference type="GO" id="GO:0051607">
    <property type="term" value="P:defense response to virus"/>
    <property type="evidence" value="ECO:0007669"/>
    <property type="project" value="TreeGrafter"/>
</dbReference>
<dbReference type="Pfam" id="PF01823">
    <property type="entry name" value="MACPF"/>
    <property type="match status" value="1"/>
</dbReference>
<dbReference type="InterPro" id="IPR035892">
    <property type="entry name" value="C2_domain_sf"/>
</dbReference>
<evidence type="ECO:0000256" key="2">
    <source>
        <dbReference type="ARBA" id="ARBA00004613"/>
    </source>
</evidence>
<sequence>MLSYSTPPPLYLSLLLFLSCNSPVLSCQTGNYVQCKAAPFIPGHNLVGEGFDVVTLRRKGAYMIDVDTYFTPSETCTLCSNPLQGNVLQKLPVSAVDWRAFSQCSANIYSSVHSSVSSLVDTYTSQDSADWKVGLNLEKFVAASLDVGGTQSTAYNFASKRTKEDRHTFSTHRVTCNHYIYRVSDRPPLSPEFSSAVAKLPGFYNNSTRAQYSQLIHTYGTHYIRQVHLGGRLRRVTAARTCLSSLNGLTSNQVHSCLSLGFSVGLGKSQLSGNRDSCNKVLQNQGLSVTYSSGLHQHYTEVVGGNGWLGEFALTRNDSLGFLTWLKTLKDHPDVVSYSLRPIYELMTNDTQKTGMKAAIEQYLEDNAVTKSPSEPNCGSNIPNLASNCCPLQAWRGTLRVTIVRAWDLKGDPVGETEGYAKMWFGTIYRQTRWIRSNNPRWNAYYNLGKVDTHSGLKVEVWDKDVWHDDLLGSCVKYLQQGTHTFTCPAKRGGFEVRYTLTCDPHLAGDRCNVTNHLQNNKCILS</sequence>
<dbReference type="KEGG" id="onl:102080234"/>
<evidence type="ECO:0000313" key="12">
    <source>
        <dbReference type="Proteomes" id="UP000005207"/>
    </source>
</evidence>
<keyword evidence="8" id="KW-0732">Signal</keyword>
<evidence type="ECO:0000313" key="11">
    <source>
        <dbReference type="Ensembl" id="ENSONIP00000068952.1"/>
    </source>
</evidence>
<dbReference type="InterPro" id="IPR052784">
    <property type="entry name" value="Perforin-1_pore-forming"/>
</dbReference>
<organism evidence="11 12">
    <name type="scientific">Oreochromis niloticus</name>
    <name type="common">Nile tilapia</name>
    <name type="synonym">Tilapia nilotica</name>
    <dbReference type="NCBI Taxonomy" id="8128"/>
    <lineage>
        <taxon>Eukaryota</taxon>
        <taxon>Metazoa</taxon>
        <taxon>Chordata</taxon>
        <taxon>Craniata</taxon>
        <taxon>Vertebrata</taxon>
        <taxon>Euteleostomi</taxon>
        <taxon>Actinopterygii</taxon>
        <taxon>Neopterygii</taxon>
        <taxon>Teleostei</taxon>
        <taxon>Neoteleostei</taxon>
        <taxon>Acanthomorphata</taxon>
        <taxon>Ovalentaria</taxon>
        <taxon>Cichlomorphae</taxon>
        <taxon>Cichliformes</taxon>
        <taxon>Cichlidae</taxon>
        <taxon>African cichlids</taxon>
        <taxon>Pseudocrenilabrinae</taxon>
        <taxon>Oreochromini</taxon>
        <taxon>Oreochromis</taxon>
    </lineage>
</organism>
<dbReference type="AlphaFoldDB" id="A0A669ED27"/>
<dbReference type="PANTHER" id="PTHR46096:SF1">
    <property type="entry name" value="PERFORIN 1.5"/>
    <property type="match status" value="1"/>
</dbReference>
<dbReference type="InParanoid" id="A0A669ED27"/>
<dbReference type="GO" id="GO:0031640">
    <property type="term" value="P:killing of cells of another organism"/>
    <property type="evidence" value="ECO:0007669"/>
    <property type="project" value="UniProtKB-KW"/>
</dbReference>
<name>A0A669ED27_ORENI</name>
<evidence type="ECO:0000256" key="6">
    <source>
        <dbReference type="ARBA" id="ARBA00023136"/>
    </source>
</evidence>
<dbReference type="InterPro" id="IPR020863">
    <property type="entry name" value="MACPF_CS"/>
</dbReference>
<keyword evidence="4" id="KW-0964">Secreted</keyword>
<feature type="signal peptide" evidence="8">
    <location>
        <begin position="1"/>
        <end position="26"/>
    </location>
</feature>
<dbReference type="PROSITE" id="PS50004">
    <property type="entry name" value="C2"/>
    <property type="match status" value="1"/>
</dbReference>
<keyword evidence="7" id="KW-1015">Disulfide bond</keyword>
<dbReference type="GO" id="GO:0001771">
    <property type="term" value="P:immunological synapse formation"/>
    <property type="evidence" value="ECO:0007669"/>
    <property type="project" value="TreeGrafter"/>
</dbReference>
<dbReference type="SMART" id="SM00457">
    <property type="entry name" value="MACPF"/>
    <property type="match status" value="1"/>
</dbReference>
<feature type="domain" description="C2" evidence="9">
    <location>
        <begin position="379"/>
        <end position="499"/>
    </location>
</feature>
<dbReference type="Ensembl" id="ENSONIT00000055876.1">
    <property type="protein sequence ID" value="ENSONIP00000068952.1"/>
    <property type="gene ID" value="ENSONIG00000031994.1"/>
</dbReference>
<dbReference type="Pfam" id="PF00168">
    <property type="entry name" value="C2"/>
    <property type="match status" value="1"/>
</dbReference>